<evidence type="ECO:0000313" key="1">
    <source>
        <dbReference type="EMBL" id="QEH38218.1"/>
    </source>
</evidence>
<dbReference type="KEGG" id="agv:OJF2_68160"/>
<protein>
    <recommendedName>
        <fullName evidence="3">Plasmid stabilization system protein</fullName>
    </recommendedName>
</protein>
<sequence length="149" mass="16986">MADRPRRKSVKIGVRRGGGEPPGYRWTVRILDRAIDDAREFLSADQYAHLALQFKEMAREEEPTRCETVDIRPIEDYHELRDKGGILGRINVRVFFFVQHPARSIVVLGAVKKENEGQTPTAVKVLMRYRMRSYLATFDRAPDPSGGGS</sequence>
<evidence type="ECO:0000313" key="2">
    <source>
        <dbReference type="Proteomes" id="UP000324233"/>
    </source>
</evidence>
<dbReference type="OrthoDB" id="285583at2"/>
<organism evidence="1 2">
    <name type="scientific">Aquisphaera giovannonii</name>
    <dbReference type="NCBI Taxonomy" id="406548"/>
    <lineage>
        <taxon>Bacteria</taxon>
        <taxon>Pseudomonadati</taxon>
        <taxon>Planctomycetota</taxon>
        <taxon>Planctomycetia</taxon>
        <taxon>Isosphaerales</taxon>
        <taxon>Isosphaeraceae</taxon>
        <taxon>Aquisphaera</taxon>
    </lineage>
</organism>
<dbReference type="EMBL" id="CP042997">
    <property type="protein sequence ID" value="QEH38218.1"/>
    <property type="molecule type" value="Genomic_DNA"/>
</dbReference>
<keyword evidence="2" id="KW-1185">Reference proteome</keyword>
<dbReference type="AlphaFoldDB" id="A0A5B9WC22"/>
<accession>A0A5B9WC22</accession>
<gene>
    <name evidence="1" type="ORF">OJF2_68160</name>
</gene>
<dbReference type="Proteomes" id="UP000324233">
    <property type="component" value="Chromosome"/>
</dbReference>
<name>A0A5B9WC22_9BACT</name>
<reference evidence="1 2" key="1">
    <citation type="submission" date="2019-08" db="EMBL/GenBank/DDBJ databases">
        <title>Deep-cultivation of Planctomycetes and their phenomic and genomic characterization uncovers novel biology.</title>
        <authorList>
            <person name="Wiegand S."/>
            <person name="Jogler M."/>
            <person name="Boedeker C."/>
            <person name="Pinto D."/>
            <person name="Vollmers J."/>
            <person name="Rivas-Marin E."/>
            <person name="Kohn T."/>
            <person name="Peeters S.H."/>
            <person name="Heuer A."/>
            <person name="Rast P."/>
            <person name="Oberbeckmann S."/>
            <person name="Bunk B."/>
            <person name="Jeske O."/>
            <person name="Meyerdierks A."/>
            <person name="Storesund J.E."/>
            <person name="Kallscheuer N."/>
            <person name="Luecker S."/>
            <person name="Lage O.M."/>
            <person name="Pohl T."/>
            <person name="Merkel B.J."/>
            <person name="Hornburger P."/>
            <person name="Mueller R.-W."/>
            <person name="Bruemmer F."/>
            <person name="Labrenz M."/>
            <person name="Spormann A.M."/>
            <person name="Op den Camp H."/>
            <person name="Overmann J."/>
            <person name="Amann R."/>
            <person name="Jetten M.S.M."/>
            <person name="Mascher T."/>
            <person name="Medema M.H."/>
            <person name="Devos D.P."/>
            <person name="Kaster A.-K."/>
            <person name="Ovreas L."/>
            <person name="Rohde M."/>
            <person name="Galperin M.Y."/>
            <person name="Jogler C."/>
        </authorList>
    </citation>
    <scope>NUCLEOTIDE SEQUENCE [LARGE SCALE GENOMIC DNA]</scope>
    <source>
        <strain evidence="1 2">OJF2</strain>
    </source>
</reference>
<evidence type="ECO:0008006" key="3">
    <source>
        <dbReference type="Google" id="ProtNLM"/>
    </source>
</evidence>
<proteinExistence type="predicted"/>